<dbReference type="PANTHER" id="PTHR30385:SF7">
    <property type="entry name" value="RNA POLYMERASE SIGMA FACTOR FLIA"/>
    <property type="match status" value="1"/>
</dbReference>
<dbReference type="CDD" id="cd06171">
    <property type="entry name" value="Sigma70_r4"/>
    <property type="match status" value="1"/>
</dbReference>
<dbReference type="GO" id="GO:0006352">
    <property type="term" value="P:DNA-templated transcription initiation"/>
    <property type="evidence" value="ECO:0007669"/>
    <property type="project" value="InterPro"/>
</dbReference>
<keyword evidence="2" id="KW-0731">Sigma factor</keyword>
<dbReference type="InterPro" id="IPR013324">
    <property type="entry name" value="RNA_pol_sigma_r3/r4-like"/>
</dbReference>
<dbReference type="Gene3D" id="1.10.10.10">
    <property type="entry name" value="Winged helix-like DNA-binding domain superfamily/Winged helix DNA-binding domain"/>
    <property type="match status" value="1"/>
</dbReference>
<proteinExistence type="predicted"/>
<keyword evidence="4" id="KW-0804">Transcription</keyword>
<feature type="domain" description="RNA polymerase sigma factor 70 region 4 type 2" evidence="5">
    <location>
        <begin position="102"/>
        <end position="147"/>
    </location>
</feature>
<comment type="caution">
    <text evidence="6">The sequence shown here is derived from an EMBL/GenBank/DDBJ whole genome shotgun (WGS) entry which is preliminary data.</text>
</comment>
<evidence type="ECO:0000259" key="5">
    <source>
        <dbReference type="Pfam" id="PF08281"/>
    </source>
</evidence>
<dbReference type="GO" id="GO:0003677">
    <property type="term" value="F:DNA binding"/>
    <property type="evidence" value="ECO:0007669"/>
    <property type="project" value="UniProtKB-KW"/>
</dbReference>
<dbReference type="InterPro" id="IPR014284">
    <property type="entry name" value="RNA_pol_sigma-70_dom"/>
</dbReference>
<dbReference type="RefSeq" id="WP_012548516.1">
    <property type="nucleotide sequence ID" value="NZ_VTFL01000001.1"/>
</dbReference>
<dbReference type="InterPro" id="IPR013249">
    <property type="entry name" value="RNA_pol_sigma70_r4_t2"/>
</dbReference>
<organism evidence="6">
    <name type="scientific">Dictyoglomus thermophilum</name>
    <dbReference type="NCBI Taxonomy" id="14"/>
    <lineage>
        <taxon>Bacteria</taxon>
        <taxon>Pseudomonadati</taxon>
        <taxon>Dictyoglomota</taxon>
        <taxon>Dictyoglomia</taxon>
        <taxon>Dictyoglomales</taxon>
        <taxon>Dictyoglomaceae</taxon>
        <taxon>Dictyoglomus</taxon>
    </lineage>
</organism>
<dbReference type="OMA" id="RMLYIPE"/>
<dbReference type="NCBIfam" id="TIGR02937">
    <property type="entry name" value="sigma70-ECF"/>
    <property type="match status" value="1"/>
</dbReference>
<protein>
    <submittedName>
        <fullName evidence="6">Sigma-70 family RNA polymerase sigma factor</fullName>
    </submittedName>
</protein>
<evidence type="ECO:0000256" key="1">
    <source>
        <dbReference type="ARBA" id="ARBA00023015"/>
    </source>
</evidence>
<dbReference type="InterPro" id="IPR013325">
    <property type="entry name" value="RNA_pol_sigma_r2"/>
</dbReference>
<evidence type="ECO:0000313" key="6">
    <source>
        <dbReference type="EMBL" id="HGK24622.1"/>
    </source>
</evidence>
<dbReference type="EMBL" id="DTDV01000023">
    <property type="protein sequence ID" value="HGK24622.1"/>
    <property type="molecule type" value="Genomic_DNA"/>
</dbReference>
<name>A0A7C2CPV8_DICTH</name>
<dbReference type="AlphaFoldDB" id="A0A7C2CPV8"/>
<reference evidence="6" key="1">
    <citation type="journal article" date="2020" name="mSystems">
        <title>Genome- and Community-Level Interaction Insights into Carbon Utilization and Element Cycling Functions of Hydrothermarchaeota in Hydrothermal Sediment.</title>
        <authorList>
            <person name="Zhou Z."/>
            <person name="Liu Y."/>
            <person name="Xu W."/>
            <person name="Pan J."/>
            <person name="Luo Z.H."/>
            <person name="Li M."/>
        </authorList>
    </citation>
    <scope>NUCLEOTIDE SEQUENCE [LARGE SCALE GENOMIC DNA]</scope>
    <source>
        <strain evidence="6">SpSt-70</strain>
    </source>
</reference>
<evidence type="ECO:0000256" key="4">
    <source>
        <dbReference type="ARBA" id="ARBA00023163"/>
    </source>
</evidence>
<evidence type="ECO:0000256" key="2">
    <source>
        <dbReference type="ARBA" id="ARBA00023082"/>
    </source>
</evidence>
<evidence type="ECO:0000256" key="3">
    <source>
        <dbReference type="ARBA" id="ARBA00023125"/>
    </source>
</evidence>
<keyword evidence="3" id="KW-0238">DNA-binding</keyword>
<accession>A0A7C2CPV8</accession>
<gene>
    <name evidence="6" type="ORF">ENU78_09405</name>
</gene>
<sequence length="149" mass="17898">MEEEVLFLAYRPILFKYLRMLYIPEIDFGDFKQEGELALLEILRRYDPQKGNLSGYVKKSLYYALLRIREKLRGVEFNLELEEEDVAYGISEEENTKFIDFSKLSKREKQIIILIFYSRYSEREIAKYLGISRSSVKVYKRRALKKLKN</sequence>
<keyword evidence="1" id="KW-0805">Transcription regulation</keyword>
<dbReference type="Pfam" id="PF08281">
    <property type="entry name" value="Sigma70_r4_2"/>
    <property type="match status" value="1"/>
</dbReference>
<dbReference type="SUPFAM" id="SSF88659">
    <property type="entry name" value="Sigma3 and sigma4 domains of RNA polymerase sigma factors"/>
    <property type="match status" value="1"/>
</dbReference>
<dbReference type="PANTHER" id="PTHR30385">
    <property type="entry name" value="SIGMA FACTOR F FLAGELLAR"/>
    <property type="match status" value="1"/>
</dbReference>
<dbReference type="InterPro" id="IPR036388">
    <property type="entry name" value="WH-like_DNA-bd_sf"/>
</dbReference>
<dbReference type="GO" id="GO:0016987">
    <property type="term" value="F:sigma factor activity"/>
    <property type="evidence" value="ECO:0007669"/>
    <property type="project" value="UniProtKB-KW"/>
</dbReference>
<dbReference type="SUPFAM" id="SSF88946">
    <property type="entry name" value="Sigma2 domain of RNA polymerase sigma factors"/>
    <property type="match status" value="1"/>
</dbReference>